<feature type="chain" id="PRO_5044844544" evidence="2">
    <location>
        <begin position="23"/>
        <end position="209"/>
    </location>
</feature>
<comment type="caution">
    <text evidence="4">The sequence shown here is derived from an EMBL/GenBank/DDBJ whole genome shotgun (WGS) entry which is preliminary data.</text>
</comment>
<keyword evidence="2" id="KW-0732">Signal</keyword>
<feature type="region of interest" description="Disordered" evidence="1">
    <location>
        <begin position="163"/>
        <end position="209"/>
    </location>
</feature>
<dbReference type="AlphaFoldDB" id="A0ABD2Q7V9"/>
<dbReference type="InterPro" id="IPR036020">
    <property type="entry name" value="WW_dom_sf"/>
</dbReference>
<dbReference type="InterPro" id="IPR001202">
    <property type="entry name" value="WW_dom"/>
</dbReference>
<sequence length="209" mass="24636">MQVNFGLVLIYRLISVTEEVFAENYDEKGEEKIDFLKDPLYENGTLIDAVAQCPNKANPYHKCSMRCFNSYGRHKFNPSDEYLRLRTRMLRKYPLPDHWLEVGDPITNRYYYWNIKTDMVCWLSPQHPRARITKCDATLKDIALKEREAALAAANRASAIIEQTGRYSRSPSGSSSYDSDDDRRRYRRQRSGSNEPRRPRRRRSRSRSQ</sequence>
<evidence type="ECO:0000259" key="3">
    <source>
        <dbReference type="PROSITE" id="PS50020"/>
    </source>
</evidence>
<feature type="compositionally biased region" description="Low complexity" evidence="1">
    <location>
        <begin position="163"/>
        <end position="177"/>
    </location>
</feature>
<protein>
    <submittedName>
        <fullName evidence="4">Polyglutamine-binding protein 1</fullName>
    </submittedName>
</protein>
<dbReference type="Proteomes" id="UP001626550">
    <property type="component" value="Unassembled WGS sequence"/>
</dbReference>
<gene>
    <name evidence="4" type="primary">PQBP1</name>
    <name evidence="4" type="ORF">Ciccas_005720</name>
</gene>
<feature type="signal peptide" evidence="2">
    <location>
        <begin position="1"/>
        <end position="22"/>
    </location>
</feature>
<evidence type="ECO:0000256" key="1">
    <source>
        <dbReference type="SAM" id="MobiDB-lite"/>
    </source>
</evidence>
<proteinExistence type="predicted"/>
<dbReference type="SUPFAM" id="SSF51045">
    <property type="entry name" value="WW domain"/>
    <property type="match status" value="1"/>
</dbReference>
<dbReference type="Gene3D" id="2.20.70.10">
    <property type="match status" value="1"/>
</dbReference>
<evidence type="ECO:0000256" key="2">
    <source>
        <dbReference type="SAM" id="SignalP"/>
    </source>
</evidence>
<organism evidence="4 5">
    <name type="scientific">Cichlidogyrus casuarinus</name>
    <dbReference type="NCBI Taxonomy" id="1844966"/>
    <lineage>
        <taxon>Eukaryota</taxon>
        <taxon>Metazoa</taxon>
        <taxon>Spiralia</taxon>
        <taxon>Lophotrochozoa</taxon>
        <taxon>Platyhelminthes</taxon>
        <taxon>Monogenea</taxon>
        <taxon>Monopisthocotylea</taxon>
        <taxon>Dactylogyridea</taxon>
        <taxon>Ancyrocephalidae</taxon>
        <taxon>Cichlidogyrus</taxon>
    </lineage>
</organism>
<dbReference type="EMBL" id="JBJKFK010000698">
    <property type="protein sequence ID" value="KAL3315647.1"/>
    <property type="molecule type" value="Genomic_DNA"/>
</dbReference>
<accession>A0ABD2Q7V9</accession>
<name>A0ABD2Q7V9_9PLAT</name>
<dbReference type="PROSITE" id="PS50020">
    <property type="entry name" value="WW_DOMAIN_2"/>
    <property type="match status" value="1"/>
</dbReference>
<evidence type="ECO:0000313" key="5">
    <source>
        <dbReference type="Proteomes" id="UP001626550"/>
    </source>
</evidence>
<reference evidence="4 5" key="1">
    <citation type="submission" date="2024-11" db="EMBL/GenBank/DDBJ databases">
        <title>Adaptive evolution of stress response genes in parasites aligns with host niche diversity.</title>
        <authorList>
            <person name="Hahn C."/>
            <person name="Resl P."/>
        </authorList>
    </citation>
    <scope>NUCLEOTIDE SEQUENCE [LARGE SCALE GENOMIC DNA]</scope>
    <source>
        <strain evidence="4">EGGRZ-B1_66</strain>
        <tissue evidence="4">Body</tissue>
    </source>
</reference>
<feature type="compositionally biased region" description="Basic residues" evidence="1">
    <location>
        <begin position="198"/>
        <end position="209"/>
    </location>
</feature>
<evidence type="ECO:0000313" key="4">
    <source>
        <dbReference type="EMBL" id="KAL3315647.1"/>
    </source>
</evidence>
<feature type="domain" description="WW" evidence="3">
    <location>
        <begin position="93"/>
        <end position="127"/>
    </location>
</feature>
<keyword evidence="5" id="KW-1185">Reference proteome</keyword>